<keyword evidence="5" id="KW-0539">Nucleus</keyword>
<feature type="compositionally biased region" description="Acidic residues" evidence="6">
    <location>
        <begin position="46"/>
        <end position="56"/>
    </location>
</feature>
<dbReference type="InterPro" id="IPR021627">
    <property type="entry name" value="Mediator_Med27"/>
</dbReference>
<name>A0A0B6Z9V2_9EUPU</name>
<evidence type="ECO:0000256" key="2">
    <source>
        <dbReference type="ARBA" id="ARBA00008048"/>
    </source>
</evidence>
<evidence type="ECO:0000313" key="7">
    <source>
        <dbReference type="EMBL" id="CEK65157.1"/>
    </source>
</evidence>
<dbReference type="AlphaFoldDB" id="A0A0B6Z9V2"/>
<comment type="subcellular location">
    <subcellularLocation>
        <location evidence="1">Nucleus</location>
    </subcellularLocation>
</comment>
<dbReference type="PANTHER" id="PTHR13130">
    <property type="entry name" value="34 KDA TRANSCRIPTIONAL CO-ACTIVATOR-RELATED"/>
    <property type="match status" value="1"/>
</dbReference>
<evidence type="ECO:0000256" key="6">
    <source>
        <dbReference type="SAM" id="MobiDB-lite"/>
    </source>
</evidence>
<evidence type="ECO:0000256" key="4">
    <source>
        <dbReference type="ARBA" id="ARBA00023163"/>
    </source>
</evidence>
<dbReference type="EMBL" id="HACG01018292">
    <property type="protein sequence ID" value="CEK65157.1"/>
    <property type="molecule type" value="Transcribed_RNA"/>
</dbReference>
<comment type="similarity">
    <text evidence="2">Belongs to the Mediator complex subunit 27 family.</text>
</comment>
<dbReference type="GO" id="GO:0016592">
    <property type="term" value="C:mediator complex"/>
    <property type="evidence" value="ECO:0007669"/>
    <property type="project" value="InterPro"/>
</dbReference>
<organism evidence="7">
    <name type="scientific">Arion vulgaris</name>
    <dbReference type="NCBI Taxonomy" id="1028688"/>
    <lineage>
        <taxon>Eukaryota</taxon>
        <taxon>Metazoa</taxon>
        <taxon>Spiralia</taxon>
        <taxon>Lophotrochozoa</taxon>
        <taxon>Mollusca</taxon>
        <taxon>Gastropoda</taxon>
        <taxon>Heterobranchia</taxon>
        <taxon>Euthyneura</taxon>
        <taxon>Panpulmonata</taxon>
        <taxon>Eupulmonata</taxon>
        <taxon>Stylommatophora</taxon>
        <taxon>Helicina</taxon>
        <taxon>Arionoidea</taxon>
        <taxon>Arionidae</taxon>
        <taxon>Arion</taxon>
    </lineage>
</organism>
<sequence length="353" mass="39943">MICDPNMNFQDQNPPDLIAQCINLVQKLRHGVGQVFKELSDGISDCGEETEKEETDSSNSKNESSKETKIASQIQKDAAVSGGEKEEYQDKHRAILRTLKKSLETISHDFSDLEKTGSTICPVQPFSNIDNLSLDPVDKNTVMHSQLLQAYKWTNKMHELANQAVSVLSQNSLKRTNSPKFTSSKILKGNMHAACYVTPASVDQLIVSLSQTYKDMGMDITISRPLGSSGIVQIELRRVLRVIVILRGLMIEWVKVKGIDETFETDDRQIDIWSNSRYQVFQKITDHAVAASLHYYAPAKPDLAIKSYLLWLQGYVSLFSAPCHKCGKYLQNNLPPTWRDFRSREPFHDVCRM</sequence>
<evidence type="ECO:0000256" key="5">
    <source>
        <dbReference type="ARBA" id="ARBA00023242"/>
    </source>
</evidence>
<dbReference type="GO" id="GO:0003713">
    <property type="term" value="F:transcription coactivator activity"/>
    <property type="evidence" value="ECO:0007669"/>
    <property type="project" value="TreeGrafter"/>
</dbReference>
<evidence type="ECO:0008006" key="8">
    <source>
        <dbReference type="Google" id="ProtNLM"/>
    </source>
</evidence>
<dbReference type="Pfam" id="PF11571">
    <property type="entry name" value="Med27"/>
    <property type="match status" value="1"/>
</dbReference>
<dbReference type="PANTHER" id="PTHR13130:SF4">
    <property type="entry name" value="MEDIATOR OF RNA POLYMERASE II TRANSCRIPTION SUBUNIT 27"/>
    <property type="match status" value="1"/>
</dbReference>
<evidence type="ECO:0000256" key="1">
    <source>
        <dbReference type="ARBA" id="ARBA00004123"/>
    </source>
</evidence>
<dbReference type="GO" id="GO:0006357">
    <property type="term" value="P:regulation of transcription by RNA polymerase II"/>
    <property type="evidence" value="ECO:0007669"/>
    <property type="project" value="TreeGrafter"/>
</dbReference>
<evidence type="ECO:0000256" key="3">
    <source>
        <dbReference type="ARBA" id="ARBA00023015"/>
    </source>
</evidence>
<protein>
    <recommendedName>
        <fullName evidence="8">Mediator of RNA polymerase II transcription subunit 27</fullName>
    </recommendedName>
</protein>
<reference evidence="7" key="1">
    <citation type="submission" date="2014-12" db="EMBL/GenBank/DDBJ databases">
        <title>Insight into the proteome of Arion vulgaris.</title>
        <authorList>
            <person name="Aradska J."/>
            <person name="Bulat T."/>
            <person name="Smidak R."/>
            <person name="Sarate P."/>
            <person name="Gangsoo J."/>
            <person name="Sialana F."/>
            <person name="Bilban M."/>
            <person name="Lubec G."/>
        </authorList>
    </citation>
    <scope>NUCLEOTIDE SEQUENCE</scope>
    <source>
        <tissue evidence="7">Skin</tissue>
    </source>
</reference>
<keyword evidence="4" id="KW-0804">Transcription</keyword>
<gene>
    <name evidence="7" type="primary">ORF54107</name>
</gene>
<proteinExistence type="inferred from homology"/>
<keyword evidence="3" id="KW-0805">Transcription regulation</keyword>
<feature type="region of interest" description="Disordered" evidence="6">
    <location>
        <begin position="43"/>
        <end position="87"/>
    </location>
</feature>
<accession>A0A0B6Z9V2</accession>